<feature type="transmembrane region" description="Helical" evidence="2">
    <location>
        <begin position="720"/>
        <end position="744"/>
    </location>
</feature>
<evidence type="ECO:0000256" key="1">
    <source>
        <dbReference type="SAM" id="MobiDB-lite"/>
    </source>
</evidence>
<feature type="region of interest" description="Disordered" evidence="1">
    <location>
        <begin position="206"/>
        <end position="227"/>
    </location>
</feature>
<proteinExistence type="predicted"/>
<accession>A0A1R2AMK9</accession>
<dbReference type="PANTHER" id="PTHR13018">
    <property type="entry name" value="PROBABLE MEMBRANE PROTEIN DUF221-RELATED"/>
    <property type="match status" value="1"/>
</dbReference>
<dbReference type="Pfam" id="PF14703">
    <property type="entry name" value="PHM7_cyt"/>
    <property type="match status" value="1"/>
</dbReference>
<keyword evidence="2" id="KW-0812">Transmembrane</keyword>
<keyword evidence="5" id="KW-1185">Reference proteome</keyword>
<dbReference type="Proteomes" id="UP000187209">
    <property type="component" value="Unassembled WGS sequence"/>
</dbReference>
<organism evidence="4 5">
    <name type="scientific">Stentor coeruleus</name>
    <dbReference type="NCBI Taxonomy" id="5963"/>
    <lineage>
        <taxon>Eukaryota</taxon>
        <taxon>Sar</taxon>
        <taxon>Alveolata</taxon>
        <taxon>Ciliophora</taxon>
        <taxon>Postciliodesmatophora</taxon>
        <taxon>Heterotrichea</taxon>
        <taxon>Heterotrichida</taxon>
        <taxon>Stentoridae</taxon>
        <taxon>Stentor</taxon>
    </lineage>
</organism>
<feature type="transmembrane region" description="Helical" evidence="2">
    <location>
        <begin position="378"/>
        <end position="398"/>
    </location>
</feature>
<feature type="transmembrane region" description="Helical" evidence="2">
    <location>
        <begin position="327"/>
        <end position="349"/>
    </location>
</feature>
<evidence type="ECO:0000313" key="5">
    <source>
        <dbReference type="Proteomes" id="UP000187209"/>
    </source>
</evidence>
<feature type="domain" description="CSC1/OSCA1-like cytosolic" evidence="3">
    <location>
        <begin position="418"/>
        <end position="595"/>
    </location>
</feature>
<evidence type="ECO:0000256" key="2">
    <source>
        <dbReference type="SAM" id="Phobius"/>
    </source>
</evidence>
<name>A0A1R2AMK9_9CILI</name>
<sequence>MSIHPELFLDTSKKSETSRNILLSPNRFIQPSWAKPREAPPHKDLKYEYTPKTYHLKFTSMYKFQMGFPKPKKEKYFDEITGLETEANIQNDLVKLYPETILENSSIIKPVTVLDAKSSSNNNQSHSQLTPIKKSTTSFQNLNSFAIHLKDVNNQVHERKNNKIEPITHKTEEKSMFIKEKTLIIEKKTNKLDEKIKKLEEKANKVNEKNNPIQDLESPKTKKNLQEETKIEKPVEINDTLETKNIPTLESENKDISQCVMSKIADFKIAQMHGAACKVGKINSETKDFCPCCRLPTSIIKFPLSCPVDELSELGSSFPLYFVLMKYFIFMLLLCLALACLLCLASNFLKSDSKDYSDDKSTNLFTPATYGKSGKIEYYQPLLHFFVILIILIAYPFFLKKLKHRSVIIDVETVTASDFTVLIKNLPHDYTKNELKEHLEKHFSEDNVKVVNIVCTYDINEYANYEKKLNEWAFKKEFLLYCQENFGGPVKQKKFFCCEKVLESMEDVEQNIEVFSKYKEESLKKMKENGLTSYAFVVFRTQLDARMVRLELKKSGLRKFFENLCFCCLNGPNKFKENYIYTEDNPECTDVIWENLNKGAFSKFFSRFLTGIVNLMLLCATFTIIQVLTRYNEKIKSDEQSGWIKIKFVNSSCSLAFVLTNIFIAKSVRILSAFEKHTTWSAGNISVLNRLIKFMFFNIIITPVIVQSDSRDAWFEEGGLIYTIFSMQVSNAFVQPLLYFLNIGDKIKIFRRKRLLKSNDPITMSQYEACKFFEGPELDLAERFATQINTCFLSFFYAPIQPLGVLIGLLGIIAEAMVFKYMLLRVHALPKSYGSELVLEAALWVPWMCLAYSTGMVVFHSKLCPEYTFLGILILSFNVFHLIVLRSHCILNRFDRSSFDKLRDASSEKPEQNYFFRQLPHLFNDYERENPCTKEEGWKRWNNFIVSKDPKDYSELFNPSGLIDHQCGKKYLDYPNLNIEKKNPVRIMANANQIAYMNNLMIYNYAYYTNIAYRY</sequence>
<dbReference type="OrthoDB" id="332945at2759"/>
<evidence type="ECO:0000313" key="4">
    <source>
        <dbReference type="EMBL" id="OMJ65736.1"/>
    </source>
</evidence>
<reference evidence="4 5" key="1">
    <citation type="submission" date="2016-11" db="EMBL/GenBank/DDBJ databases">
        <title>The macronuclear genome of Stentor coeruleus: a giant cell with tiny introns.</title>
        <authorList>
            <person name="Slabodnick M."/>
            <person name="Ruby J.G."/>
            <person name="Reiff S.B."/>
            <person name="Swart E.C."/>
            <person name="Gosai S."/>
            <person name="Prabakaran S."/>
            <person name="Witkowska E."/>
            <person name="Larue G.E."/>
            <person name="Fisher S."/>
            <person name="Freeman R.M."/>
            <person name="Gunawardena J."/>
            <person name="Chu W."/>
            <person name="Stover N.A."/>
            <person name="Gregory B.D."/>
            <person name="Nowacki M."/>
            <person name="Derisi J."/>
            <person name="Roy S.W."/>
            <person name="Marshall W.F."/>
            <person name="Sood P."/>
        </authorList>
    </citation>
    <scope>NUCLEOTIDE SEQUENCE [LARGE SCALE GENOMIC DNA]</scope>
    <source>
        <strain evidence="4">WM001</strain>
    </source>
</reference>
<comment type="caution">
    <text evidence="4">The sequence shown here is derived from an EMBL/GenBank/DDBJ whole genome shotgun (WGS) entry which is preliminary data.</text>
</comment>
<feature type="compositionally biased region" description="Basic and acidic residues" evidence="1">
    <location>
        <begin position="217"/>
        <end position="227"/>
    </location>
</feature>
<feature type="transmembrane region" description="Helical" evidence="2">
    <location>
        <begin position="803"/>
        <end position="823"/>
    </location>
</feature>
<dbReference type="InterPro" id="IPR045122">
    <property type="entry name" value="Csc1-like"/>
</dbReference>
<dbReference type="InterPro" id="IPR027815">
    <property type="entry name" value="CSC1/OSCA1-like_cyt"/>
</dbReference>
<feature type="transmembrane region" description="Helical" evidence="2">
    <location>
        <begin position="691"/>
        <end position="708"/>
    </location>
</feature>
<keyword evidence="2" id="KW-0472">Membrane</keyword>
<dbReference type="GO" id="GO:0005227">
    <property type="term" value="F:calcium-activated cation channel activity"/>
    <property type="evidence" value="ECO:0007669"/>
    <property type="project" value="InterPro"/>
</dbReference>
<dbReference type="AlphaFoldDB" id="A0A1R2AMK9"/>
<feature type="transmembrane region" description="Helical" evidence="2">
    <location>
        <begin position="867"/>
        <end position="885"/>
    </location>
</feature>
<feature type="transmembrane region" description="Helical" evidence="2">
    <location>
        <begin position="608"/>
        <end position="628"/>
    </location>
</feature>
<dbReference type="EMBL" id="MPUH01001967">
    <property type="protein sequence ID" value="OMJ65736.1"/>
    <property type="molecule type" value="Genomic_DNA"/>
</dbReference>
<dbReference type="PANTHER" id="PTHR13018:SF83">
    <property type="entry name" value="RRM DOMAIN-CONTAINING PROTEIN"/>
    <property type="match status" value="1"/>
</dbReference>
<dbReference type="GO" id="GO:0005886">
    <property type="term" value="C:plasma membrane"/>
    <property type="evidence" value="ECO:0007669"/>
    <property type="project" value="TreeGrafter"/>
</dbReference>
<gene>
    <name evidence="4" type="ORF">SteCoe_37703</name>
</gene>
<feature type="transmembrane region" description="Helical" evidence="2">
    <location>
        <begin position="843"/>
        <end position="860"/>
    </location>
</feature>
<protein>
    <recommendedName>
        <fullName evidence="3">CSC1/OSCA1-like cytosolic domain-containing protein</fullName>
    </recommendedName>
</protein>
<keyword evidence="2" id="KW-1133">Transmembrane helix</keyword>
<evidence type="ECO:0000259" key="3">
    <source>
        <dbReference type="Pfam" id="PF14703"/>
    </source>
</evidence>